<evidence type="ECO:0000313" key="4">
    <source>
        <dbReference type="Proteomes" id="UP000033966"/>
    </source>
</evidence>
<dbReference type="Proteomes" id="UP000033966">
    <property type="component" value="Unassembled WGS sequence"/>
</dbReference>
<sequence>MMLSYKKNIIAGILAGSLLFIGGASMAHGQSDTAKKALESVKESVDTLIGAKDENNPNDAVFRVEAFKKVLDFSITEIKDLKVKLLASLDNEASSTISWKDNVIDRIDSALAYYVNEQDAVKKNPDMTLDEIKKTADTFKTWREDTYLPLSDEITDFLFIKQQGGAINTTEARFKKVSEDVTKLQKAFGAKKVQFLSDLLQNAASSTGAAKDLNTQAQTLFGKRYISPLFATGTIATSTKDETDVSTSTKTTSSDNKNTLLSATSSASTSTISLPPPASIKDLVRESLTKVKDTYKVFIDMSNLVRKLLG</sequence>
<feature type="signal peptide" evidence="2">
    <location>
        <begin position="1"/>
        <end position="26"/>
    </location>
</feature>
<proteinExistence type="predicted"/>
<dbReference type="AlphaFoldDB" id="A0A0G1NCI1"/>
<feature type="chain" id="PRO_5002538699" evidence="2">
    <location>
        <begin position="27"/>
        <end position="310"/>
    </location>
</feature>
<comment type="caution">
    <text evidence="3">The sequence shown here is derived from an EMBL/GenBank/DDBJ whole genome shotgun (WGS) entry which is preliminary data.</text>
</comment>
<organism evidence="3 4">
    <name type="scientific">Candidatus Jorgensenbacteria bacterium GW2011_GWA2_45_13</name>
    <dbReference type="NCBI Taxonomy" id="1618662"/>
    <lineage>
        <taxon>Bacteria</taxon>
        <taxon>Candidatus Joergenseniibacteriota</taxon>
    </lineage>
</organism>
<feature type="region of interest" description="Disordered" evidence="1">
    <location>
        <begin position="241"/>
        <end position="260"/>
    </location>
</feature>
<protein>
    <submittedName>
        <fullName evidence="3">Uncharacterized protein</fullName>
    </submittedName>
</protein>
<feature type="compositionally biased region" description="Low complexity" evidence="1">
    <location>
        <begin position="245"/>
        <end position="260"/>
    </location>
</feature>
<reference evidence="3 4" key="1">
    <citation type="journal article" date="2015" name="Nature">
        <title>rRNA introns, odd ribosomes, and small enigmatic genomes across a large radiation of phyla.</title>
        <authorList>
            <person name="Brown C.T."/>
            <person name="Hug L.A."/>
            <person name="Thomas B.C."/>
            <person name="Sharon I."/>
            <person name="Castelle C.J."/>
            <person name="Singh A."/>
            <person name="Wilkins M.J."/>
            <person name="Williams K.H."/>
            <person name="Banfield J.F."/>
        </authorList>
    </citation>
    <scope>NUCLEOTIDE SEQUENCE [LARGE SCALE GENOMIC DNA]</scope>
</reference>
<accession>A0A0G1NCI1</accession>
<keyword evidence="2" id="KW-0732">Signal</keyword>
<gene>
    <name evidence="3" type="ORF">UW92_C0025G0004</name>
</gene>
<evidence type="ECO:0000313" key="3">
    <source>
        <dbReference type="EMBL" id="KKT90822.1"/>
    </source>
</evidence>
<evidence type="ECO:0000256" key="1">
    <source>
        <dbReference type="SAM" id="MobiDB-lite"/>
    </source>
</evidence>
<dbReference type="EMBL" id="LCKF01000025">
    <property type="protein sequence ID" value="KKT90822.1"/>
    <property type="molecule type" value="Genomic_DNA"/>
</dbReference>
<evidence type="ECO:0000256" key="2">
    <source>
        <dbReference type="SAM" id="SignalP"/>
    </source>
</evidence>
<name>A0A0G1NCI1_9BACT</name>